<dbReference type="Gene3D" id="3.40.50.2000">
    <property type="entry name" value="Glycogen Phosphorylase B"/>
    <property type="match status" value="1"/>
</dbReference>
<organism evidence="1">
    <name type="scientific">Oryza nivara</name>
    <name type="common">Indian wild rice</name>
    <name type="synonym">Oryza sativa f. spontanea</name>
    <dbReference type="NCBI Taxonomy" id="4536"/>
    <lineage>
        <taxon>Eukaryota</taxon>
        <taxon>Viridiplantae</taxon>
        <taxon>Streptophyta</taxon>
        <taxon>Embryophyta</taxon>
        <taxon>Tracheophyta</taxon>
        <taxon>Spermatophyta</taxon>
        <taxon>Magnoliopsida</taxon>
        <taxon>Liliopsida</taxon>
        <taxon>Poales</taxon>
        <taxon>Poaceae</taxon>
        <taxon>BOP clade</taxon>
        <taxon>Oryzoideae</taxon>
        <taxon>Oryzeae</taxon>
        <taxon>Oryzinae</taxon>
        <taxon>Oryza</taxon>
    </lineage>
</organism>
<proteinExistence type="predicted"/>
<sequence>MADASFFSSRRLSTAGPTAAGGSGGLAAAVGGSGMRVAAGSRRADVGRRRRIIPDGRNNRTQKFAIVVVVVAIENGGRVGGTWHAHTHMDGSAASCTSNSNTSPARTRAICINAAAHFVFVPLMAQGHLIPALDTTLLRATHGPLCTIVTTPATAARAGPTHNVERFGAYDSVADDNAPVVVPGLARTIKVTRAQAPGFFRVARWDKFADDVERR</sequence>
<dbReference type="Gramene" id="ONIVA04G01150.1">
    <property type="protein sequence ID" value="ONIVA04G01150.1"/>
    <property type="gene ID" value="ONIVA04G01150"/>
</dbReference>
<accession>A0A0E0GXD3</accession>
<protein>
    <submittedName>
        <fullName evidence="1">Uncharacterized protein</fullName>
    </submittedName>
</protein>
<evidence type="ECO:0000313" key="2">
    <source>
        <dbReference type="Proteomes" id="UP000006591"/>
    </source>
</evidence>
<dbReference type="HOGENOM" id="CLU_1285084_0_0_1"/>
<dbReference type="AlphaFoldDB" id="A0A0E0GXD3"/>
<reference evidence="1" key="2">
    <citation type="submission" date="2018-04" db="EMBL/GenBank/DDBJ databases">
        <title>OnivRS2 (Oryza nivara Reference Sequence Version 2).</title>
        <authorList>
            <person name="Zhang J."/>
            <person name="Kudrna D."/>
            <person name="Lee S."/>
            <person name="Talag J."/>
            <person name="Rajasekar S."/>
            <person name="Welchert J."/>
            <person name="Hsing Y.-I."/>
            <person name="Wing R.A."/>
        </authorList>
    </citation>
    <scope>NUCLEOTIDE SEQUENCE [LARGE SCALE GENOMIC DNA]</scope>
    <source>
        <strain evidence="1">SL10</strain>
    </source>
</reference>
<reference evidence="1" key="1">
    <citation type="submission" date="2015-04" db="UniProtKB">
        <authorList>
            <consortium name="EnsemblPlants"/>
        </authorList>
    </citation>
    <scope>IDENTIFICATION</scope>
    <source>
        <strain evidence="1">SL10</strain>
    </source>
</reference>
<keyword evidence="2" id="KW-1185">Reference proteome</keyword>
<name>A0A0E0GXD3_ORYNI</name>
<evidence type="ECO:0000313" key="1">
    <source>
        <dbReference type="EnsemblPlants" id="ONIVA04G01150.1"/>
    </source>
</evidence>
<dbReference type="EnsemblPlants" id="ONIVA04G01150.1">
    <property type="protein sequence ID" value="ONIVA04G01150.1"/>
    <property type="gene ID" value="ONIVA04G01150"/>
</dbReference>
<dbReference type="SUPFAM" id="SSF53756">
    <property type="entry name" value="UDP-Glycosyltransferase/glycogen phosphorylase"/>
    <property type="match status" value="1"/>
</dbReference>
<dbReference type="Proteomes" id="UP000006591">
    <property type="component" value="Chromosome 4"/>
</dbReference>